<dbReference type="Proteomes" id="UP000053257">
    <property type="component" value="Unassembled WGS sequence"/>
</dbReference>
<keyword evidence="2" id="KW-1185">Reference proteome</keyword>
<reference evidence="1 2" key="1">
    <citation type="journal article" date="2014" name="PLoS Genet.">
        <title>Analysis of the Phlebiopsis gigantea genome, transcriptome and secretome provides insight into its pioneer colonization strategies of wood.</title>
        <authorList>
            <person name="Hori C."/>
            <person name="Ishida T."/>
            <person name="Igarashi K."/>
            <person name="Samejima M."/>
            <person name="Suzuki H."/>
            <person name="Master E."/>
            <person name="Ferreira P."/>
            <person name="Ruiz-Duenas F.J."/>
            <person name="Held B."/>
            <person name="Canessa P."/>
            <person name="Larrondo L.F."/>
            <person name="Schmoll M."/>
            <person name="Druzhinina I.S."/>
            <person name="Kubicek C.P."/>
            <person name="Gaskell J.A."/>
            <person name="Kersten P."/>
            <person name="St John F."/>
            <person name="Glasner J."/>
            <person name="Sabat G."/>
            <person name="Splinter BonDurant S."/>
            <person name="Syed K."/>
            <person name="Yadav J."/>
            <person name="Mgbeahuruike A.C."/>
            <person name="Kovalchuk A."/>
            <person name="Asiegbu F.O."/>
            <person name="Lackner G."/>
            <person name="Hoffmeister D."/>
            <person name="Rencoret J."/>
            <person name="Gutierrez A."/>
            <person name="Sun H."/>
            <person name="Lindquist E."/>
            <person name="Barry K."/>
            <person name="Riley R."/>
            <person name="Grigoriev I.V."/>
            <person name="Henrissat B."/>
            <person name="Kues U."/>
            <person name="Berka R.M."/>
            <person name="Martinez A.T."/>
            <person name="Covert S.F."/>
            <person name="Blanchette R.A."/>
            <person name="Cullen D."/>
        </authorList>
    </citation>
    <scope>NUCLEOTIDE SEQUENCE [LARGE SCALE GENOMIC DNA]</scope>
    <source>
        <strain evidence="1 2">11061_1 CR5-6</strain>
    </source>
</reference>
<proteinExistence type="predicted"/>
<evidence type="ECO:0000313" key="1">
    <source>
        <dbReference type="EMBL" id="KIP12329.1"/>
    </source>
</evidence>
<evidence type="ECO:0000313" key="2">
    <source>
        <dbReference type="Proteomes" id="UP000053257"/>
    </source>
</evidence>
<dbReference type="AlphaFoldDB" id="A0A0C3P351"/>
<gene>
    <name evidence="1" type="ORF">PHLGIDRAFT_124221</name>
</gene>
<dbReference type="EMBL" id="KN840440">
    <property type="protein sequence ID" value="KIP12329.1"/>
    <property type="molecule type" value="Genomic_DNA"/>
</dbReference>
<organism evidence="1 2">
    <name type="scientific">Phlebiopsis gigantea (strain 11061_1 CR5-6)</name>
    <name type="common">White-rot fungus</name>
    <name type="synonym">Peniophora gigantea</name>
    <dbReference type="NCBI Taxonomy" id="745531"/>
    <lineage>
        <taxon>Eukaryota</taxon>
        <taxon>Fungi</taxon>
        <taxon>Dikarya</taxon>
        <taxon>Basidiomycota</taxon>
        <taxon>Agaricomycotina</taxon>
        <taxon>Agaricomycetes</taxon>
        <taxon>Polyporales</taxon>
        <taxon>Phanerochaetaceae</taxon>
        <taxon>Phlebiopsis</taxon>
    </lineage>
</organism>
<dbReference type="OrthoDB" id="1695362at2759"/>
<sequence>MPPQFYLVSTLAEVFADGAGAAAQQRRVRALAQGPFGRLVVRPRPLPHGAPAGWTVLTYEGDESRGGAKGRLHRSLVKFEQGGVASEVVLQRNFDIFTEIPDDCASKL</sequence>
<name>A0A0C3P351_PHLG1</name>
<protein>
    <submittedName>
        <fullName evidence="1">Uncharacterized protein</fullName>
    </submittedName>
</protein>
<dbReference type="HOGENOM" id="CLU_2197895_0_0_1"/>
<accession>A0A0C3P351</accession>
<dbReference type="STRING" id="745531.A0A0C3P351"/>